<dbReference type="PROSITE" id="PS50011">
    <property type="entry name" value="PROTEIN_KINASE_DOM"/>
    <property type="match status" value="1"/>
</dbReference>
<dbReference type="GO" id="GO:0005634">
    <property type="term" value="C:nucleus"/>
    <property type="evidence" value="ECO:0007669"/>
    <property type="project" value="TreeGrafter"/>
</dbReference>
<name>A0A669QLI5_PHACC</name>
<dbReference type="SUPFAM" id="SSF56112">
    <property type="entry name" value="Protein kinase-like (PK-like)"/>
    <property type="match status" value="1"/>
</dbReference>
<dbReference type="InterPro" id="IPR000719">
    <property type="entry name" value="Prot_kinase_dom"/>
</dbReference>
<evidence type="ECO:0000313" key="8">
    <source>
        <dbReference type="Proteomes" id="UP000472261"/>
    </source>
</evidence>
<organism evidence="7 8">
    <name type="scientific">Phasianus colchicus</name>
    <name type="common">Common pheasant</name>
    <dbReference type="NCBI Taxonomy" id="9054"/>
    <lineage>
        <taxon>Eukaryota</taxon>
        <taxon>Metazoa</taxon>
        <taxon>Chordata</taxon>
        <taxon>Craniata</taxon>
        <taxon>Vertebrata</taxon>
        <taxon>Euteleostomi</taxon>
        <taxon>Archelosauria</taxon>
        <taxon>Archosauria</taxon>
        <taxon>Dinosauria</taxon>
        <taxon>Saurischia</taxon>
        <taxon>Theropoda</taxon>
        <taxon>Coelurosauria</taxon>
        <taxon>Aves</taxon>
        <taxon>Neognathae</taxon>
        <taxon>Galloanserae</taxon>
        <taxon>Galliformes</taxon>
        <taxon>Phasianidae</taxon>
        <taxon>Phasianinae</taxon>
        <taxon>Phasianus</taxon>
    </lineage>
</organism>
<evidence type="ECO:0000256" key="1">
    <source>
        <dbReference type="ARBA" id="ARBA00022527"/>
    </source>
</evidence>
<keyword evidence="1" id="KW-0723">Serine/threonine-protein kinase</keyword>
<evidence type="ECO:0000256" key="2">
    <source>
        <dbReference type="ARBA" id="ARBA00022679"/>
    </source>
</evidence>
<dbReference type="Pfam" id="PF00069">
    <property type="entry name" value="Pkinase"/>
    <property type="match status" value="1"/>
</dbReference>
<dbReference type="OMA" id="EMFQGEP"/>
<evidence type="ECO:0000259" key="6">
    <source>
        <dbReference type="PROSITE" id="PS50011"/>
    </source>
</evidence>
<dbReference type="InterPro" id="IPR011009">
    <property type="entry name" value="Kinase-like_dom_sf"/>
</dbReference>
<feature type="domain" description="Protein kinase" evidence="6">
    <location>
        <begin position="1"/>
        <end position="287"/>
    </location>
</feature>
<dbReference type="InterPro" id="IPR050108">
    <property type="entry name" value="CDK"/>
</dbReference>
<keyword evidence="8" id="KW-1185">Reference proteome</keyword>
<reference evidence="7" key="2">
    <citation type="submission" date="2025-09" db="UniProtKB">
        <authorList>
            <consortium name="Ensembl"/>
        </authorList>
    </citation>
    <scope>IDENTIFICATION</scope>
</reference>
<dbReference type="SMART" id="SM00220">
    <property type="entry name" value="S_TKc"/>
    <property type="match status" value="1"/>
</dbReference>
<dbReference type="Ensembl" id="ENSPCLT00000019726.1">
    <property type="protein sequence ID" value="ENSPCLP00000014961.1"/>
    <property type="gene ID" value="ENSPCLG00000012219.1"/>
</dbReference>
<evidence type="ECO:0000256" key="3">
    <source>
        <dbReference type="ARBA" id="ARBA00022741"/>
    </source>
</evidence>
<dbReference type="PANTHER" id="PTHR24056:SF159">
    <property type="entry name" value="CYCLIN-DEPENDENT KINASE 15"/>
    <property type="match status" value="1"/>
</dbReference>
<keyword evidence="4" id="KW-0418">Kinase</keyword>
<dbReference type="GO" id="GO:0030332">
    <property type="term" value="F:cyclin binding"/>
    <property type="evidence" value="ECO:0007669"/>
    <property type="project" value="TreeGrafter"/>
</dbReference>
<evidence type="ECO:0000256" key="4">
    <source>
        <dbReference type="ARBA" id="ARBA00022777"/>
    </source>
</evidence>
<proteinExistence type="predicted"/>
<dbReference type="GO" id="GO:0005829">
    <property type="term" value="C:cytosol"/>
    <property type="evidence" value="ECO:0007669"/>
    <property type="project" value="TreeGrafter"/>
</dbReference>
<reference evidence="7" key="1">
    <citation type="submission" date="2025-08" db="UniProtKB">
        <authorList>
            <consortium name="Ensembl"/>
        </authorList>
    </citation>
    <scope>IDENTIFICATION</scope>
</reference>
<dbReference type="Gene3D" id="1.10.510.10">
    <property type="entry name" value="Transferase(Phosphotransferase) domain 1"/>
    <property type="match status" value="1"/>
</dbReference>
<dbReference type="GO" id="GO:0005524">
    <property type="term" value="F:ATP binding"/>
    <property type="evidence" value="ECO:0007669"/>
    <property type="project" value="UniProtKB-KW"/>
</dbReference>
<evidence type="ECO:0000256" key="5">
    <source>
        <dbReference type="ARBA" id="ARBA00022840"/>
    </source>
</evidence>
<dbReference type="GO" id="GO:0004693">
    <property type="term" value="F:cyclin-dependent protein serine/threonine kinase activity"/>
    <property type="evidence" value="ECO:0007669"/>
    <property type="project" value="TreeGrafter"/>
</dbReference>
<evidence type="ECO:0000313" key="7">
    <source>
        <dbReference type="Ensembl" id="ENSPCLP00000014961.1"/>
    </source>
</evidence>
<keyword evidence="5" id="KW-0067">ATP-binding</keyword>
<dbReference type="AlphaFoldDB" id="A0A669QLI5"/>
<accession>A0A669QLI5</accession>
<dbReference type="PANTHER" id="PTHR24056">
    <property type="entry name" value="CELL DIVISION PROTEIN KINASE"/>
    <property type="match status" value="1"/>
</dbReference>
<dbReference type="Proteomes" id="UP000472261">
    <property type="component" value="Unplaced"/>
</dbReference>
<keyword evidence="2" id="KW-0808">Transferase</keyword>
<keyword evidence="3" id="KW-0547">Nucleotide-binding</keyword>
<dbReference type="Gene3D" id="3.30.200.20">
    <property type="entry name" value="Phosphorylase Kinase, domain 1"/>
    <property type="match status" value="1"/>
</dbReference>
<sequence length="341" mass="38381">MEYLQSPIQFFQRTPPLQQWSLCQCILLHGSMPGRSEMEINGQLVALKVISLETEEGVPFTAIREASLLKHLKHANIVLLHDIIQTKETLTFVLEYMHTDLAQYMAQHPGGLHPCNVMKIMFCFQLLLSFMYCTHRKTVLPQHSVFFILAGLARAKSIPSQTYSSEVVTLWYRPPDVLLGATDYSSDLDIWYCAGCVFVEMIQGQPTFAGTSSAPEQLEKIWTVTLRRTGNNFVPAFWPVLISCTTFPICFSRLSRAPAAEDLASRMLTAFPPGRISAQDALLHGFFSPLPPQVYQVDICIPFLFTQPQSMESRRSLPVPGVGGEEGSTHSRREVDFSLYI</sequence>
<protein>
    <submittedName>
        <fullName evidence="7">Cyclin dependent kinase 15</fullName>
    </submittedName>
</protein>